<comment type="caution">
    <text evidence="2">The sequence shown here is derived from an EMBL/GenBank/DDBJ whole genome shotgun (WGS) entry which is preliminary data.</text>
</comment>
<dbReference type="EMBL" id="LWDF02000061">
    <property type="protein sequence ID" value="KAE8258670.1"/>
    <property type="molecule type" value="Genomic_DNA"/>
</dbReference>
<name>A0A8T8TB30_9BASI</name>
<evidence type="ECO:0000256" key="1">
    <source>
        <dbReference type="SAM" id="MobiDB-lite"/>
    </source>
</evidence>
<feature type="region of interest" description="Disordered" evidence="1">
    <location>
        <begin position="88"/>
        <end position="113"/>
    </location>
</feature>
<proteinExistence type="predicted"/>
<organism evidence="2 3">
    <name type="scientific">Tilletia indica</name>
    <dbReference type="NCBI Taxonomy" id="43049"/>
    <lineage>
        <taxon>Eukaryota</taxon>
        <taxon>Fungi</taxon>
        <taxon>Dikarya</taxon>
        <taxon>Basidiomycota</taxon>
        <taxon>Ustilaginomycotina</taxon>
        <taxon>Exobasidiomycetes</taxon>
        <taxon>Tilletiales</taxon>
        <taxon>Tilletiaceae</taxon>
        <taxon>Tilletia</taxon>
    </lineage>
</organism>
<accession>A0A8T8TB30</accession>
<keyword evidence="3" id="KW-1185">Reference proteome</keyword>
<feature type="compositionally biased region" description="Basic and acidic residues" evidence="1">
    <location>
        <begin position="104"/>
        <end position="113"/>
    </location>
</feature>
<reference evidence="2" key="1">
    <citation type="submission" date="2016-04" db="EMBL/GenBank/DDBJ databases">
        <authorList>
            <person name="Nguyen H.D."/>
            <person name="Samba Siva P."/>
            <person name="Cullis J."/>
            <person name="Levesque C.A."/>
            <person name="Hambleton S."/>
        </authorList>
    </citation>
    <scope>NUCLEOTIDE SEQUENCE</scope>
    <source>
        <strain evidence="2">DAOMC 236416</strain>
    </source>
</reference>
<gene>
    <name evidence="2" type="ORF">A4X13_0g1528</name>
</gene>
<feature type="region of interest" description="Disordered" evidence="1">
    <location>
        <begin position="1085"/>
        <end position="1105"/>
    </location>
</feature>
<feature type="compositionally biased region" description="Basic and acidic residues" evidence="1">
    <location>
        <begin position="1094"/>
        <end position="1105"/>
    </location>
</feature>
<protein>
    <submittedName>
        <fullName evidence="2">Uncharacterized protein</fullName>
    </submittedName>
</protein>
<evidence type="ECO:0000313" key="3">
    <source>
        <dbReference type="Proteomes" id="UP000077521"/>
    </source>
</evidence>
<evidence type="ECO:0000313" key="2">
    <source>
        <dbReference type="EMBL" id="KAE8258670.1"/>
    </source>
</evidence>
<sequence length="1105" mass="125154">MAGVFRPALRSLASARCHAPMPPTSISAGAASSQAAAESIWPESHAGPSRLPQRVKRTVFAERCPLPSCAVDSNRFEVEAKATNRSVIRPPASVTLQSQPNRRPANDKGKARLIDDENDQPSWLKAEDPQFQPMPIEQTAQPLLYLPTRRELLDAISKEHQGFRSAWVKAFKQSTFKEALWVLRTHPDSGDIFYQTPPGLKKLANLLFLRLLDSVRTAQDVQTALEYTRLFDHNVVYDAYALSVLLERALRDLKAAHLCQPLFEQIAALARRIEATHQLHSVTRLAIRQTSNPRFASKRRSLNIQHNRRIRQMRDTRVVQDLFLRLAFLLPNVRDERSSRTARSLLHLVASQCRVPRRLFESRSTSDAHDWRPPRRIIRLLHSLSRKRRRRTPLSHPPELLARITRAFLGSSIFNTSPHSRAALDTTVFVPPALIPQLSGKLHPRRRGFPSHLTYGRETGWLSCDLARTCVGLLSSLPVRAGAGRDRISVFDLQPLLMAAVRDEHLRWAKKALQHIMRLGLGLPSQDDSSRLVSARASLPEQGFFRARATCAPKGQVDVSDVEGQIRQEARQAYQTFIMLQKLDRNARWRLATSVPTSKSRTSYVQALNNVIHQVISDNPILAPLITPSSSNRRFIPEEQHRQPREGQIFHTAVHGIDVIAQSSQYHVHDILACFGIDHQGDELSDTLKRSQSEDHAFHISGLPTNMSQSPQAYVAAMQGLGKRGASRASDALFRALVRRASSGEPKYRLLRLDGTLLAQTWLGIQFSAQRMHGQGKSDSAISHFVKERADRILALMGLDVEGSRMSVNECTLMRQIRVEPSTSLLAALIHGMTKWDLNAFAGLDLFFKCRERWPDLPYDVRVLDSVLVTSQRLVLLPRALAQQPSVLVDKALDIFRTHLFVQHPNLSDLTATSWRPLQAGATMRNGVAGRDHEVTEQTGQRIVNFDNRIFDNYIALQSAKLRRILVECKRPIPHSVLRLVDELVLSLTWMRELGIQPKPSTFRLVFLPLKHVYRCENWPWPRGVQPLVIRRPSGKERVIRDGMGPLSAWLDEWVEGKLPNMRDVAWEYTSWERVLLAERKGREVRKVSGKVRKQNERTSDASQA</sequence>
<reference evidence="2" key="2">
    <citation type="journal article" date="2019" name="IMA Fungus">
        <title>Genome sequencing and comparison of five Tilletia species to identify candidate genes for the detection of regulated species infecting wheat.</title>
        <authorList>
            <person name="Nguyen H.D.T."/>
            <person name="Sultana T."/>
            <person name="Kesanakurti P."/>
            <person name="Hambleton S."/>
        </authorList>
    </citation>
    <scope>NUCLEOTIDE SEQUENCE</scope>
    <source>
        <strain evidence="2">DAOMC 236416</strain>
    </source>
</reference>
<dbReference type="Proteomes" id="UP000077521">
    <property type="component" value="Unassembled WGS sequence"/>
</dbReference>
<dbReference type="AlphaFoldDB" id="A0A8T8TB30"/>